<sequence>MSITDLDRMFHPESVAVIGANEREGSIGAALIKNLIAGGYTGKIYPVNPRYQTICNLPAFPSVSAPEVPADLAVVATPIDTAPRIIRECGTAGVGGVALISTGGRETGEKGRAPVADIRAAAHASGIRVIGPDCTGIVCNRAKLNASFASRMPLPGKTAFISQSGSIYSAILDLSIREKVGFSYFVSLGSMADVDFGDAIDYLGGDARVGSIVIYMEALNRFRNFMSAARSVARVKPIVVMKAGRTQAGAVAASAHSGAVPGEDAVYDAAFRRAGIIRVKTFEELFDCAELLAKRPRPTRTGLAIITNAGGPGVMAVDALSDYGVEPVTFSPETIRRLDAVLPPCRSRTNPADLLANASPERYGQVVRICLDAPEVDGVLVILTPNAISQATEVARHLTQTLDGRPHPLFTSWMGGPEVEPGRAIFNQAGIPTFDTPERAVRAFMDLYRYTRRIEMIQEIPPALPRLRFDPAAARVVVRAGLERQNGLLTAAEARTLLTAYGIPVSRTIATTTEDEALKATCDIGFPASLKRLCPDPESDLSGAFRRVTVNGLPQTPPEKPNGVAVGPMFREPAYELALAARRDPNFGPIILFGMGGIPGEVVDDRAIALPPLNRLLARRLMEGTRVWRLLQGDRHTPPANLEKLEEILIRLSQLVTDFAEIEGLSLNPLRITADGFCATDVRVTVRPARVPSPMHLVISPYPNRHEAHIVTRDGEKLFIRPIRPEDAPLMVRMFEKLSPRSVYYRFFAPIRSLRHEMLARFTQIDYDRETALVAIREEAGEEMLGVGRVITERNGKNGEFAVLIADACQGMGIGAELLSRCLSIAQEQGLEKVWGLVLPENRNMLALGRKLGFTVRPDPDSGDYMLSISFTSPSPATS</sequence>
<dbReference type="InterPro" id="IPR013815">
    <property type="entry name" value="ATP_grasp_subdomain_1"/>
</dbReference>
<dbReference type="InterPro" id="IPR000182">
    <property type="entry name" value="GNAT_dom"/>
</dbReference>
<dbReference type="Gene3D" id="3.30.1490.20">
    <property type="entry name" value="ATP-grasp fold, A domain"/>
    <property type="match status" value="1"/>
</dbReference>
<dbReference type="InterPro" id="IPR003781">
    <property type="entry name" value="CoA-bd"/>
</dbReference>
<dbReference type="RefSeq" id="WP_124326671.1">
    <property type="nucleotide sequence ID" value="NZ_BEXT01000001.1"/>
</dbReference>
<dbReference type="PROSITE" id="PS50975">
    <property type="entry name" value="ATP_GRASP"/>
    <property type="match status" value="1"/>
</dbReference>
<evidence type="ECO:0000259" key="5">
    <source>
        <dbReference type="PROSITE" id="PS50975"/>
    </source>
</evidence>
<dbReference type="SUPFAM" id="SSF56059">
    <property type="entry name" value="Glutathione synthetase ATP-binding domain-like"/>
    <property type="match status" value="1"/>
</dbReference>
<dbReference type="Gene3D" id="3.40.630.30">
    <property type="match status" value="1"/>
</dbReference>
<evidence type="ECO:0000256" key="4">
    <source>
        <dbReference type="PROSITE-ProRule" id="PRU00409"/>
    </source>
</evidence>
<dbReference type="OrthoDB" id="9791027at2"/>
<dbReference type="SMART" id="SM00881">
    <property type="entry name" value="CoA_binding"/>
    <property type="match status" value="1"/>
</dbReference>
<feature type="domain" description="N-acetyltransferase" evidence="6">
    <location>
        <begin position="718"/>
        <end position="872"/>
    </location>
</feature>
<comment type="caution">
    <text evidence="7">The sequence shown here is derived from an EMBL/GenBank/DDBJ whole genome shotgun (WGS) entry which is preliminary data.</text>
</comment>
<dbReference type="Pfam" id="PF13380">
    <property type="entry name" value="CoA_binding_2"/>
    <property type="match status" value="1"/>
</dbReference>
<dbReference type="SUPFAM" id="SSF51735">
    <property type="entry name" value="NAD(P)-binding Rossmann-fold domains"/>
    <property type="match status" value="1"/>
</dbReference>
<evidence type="ECO:0000259" key="6">
    <source>
        <dbReference type="PROSITE" id="PS51186"/>
    </source>
</evidence>
<organism evidence="7 8">
    <name type="scientific">Desulfonema ishimotonii</name>
    <dbReference type="NCBI Taxonomy" id="45657"/>
    <lineage>
        <taxon>Bacteria</taxon>
        <taxon>Pseudomonadati</taxon>
        <taxon>Thermodesulfobacteriota</taxon>
        <taxon>Desulfobacteria</taxon>
        <taxon>Desulfobacterales</taxon>
        <taxon>Desulfococcaceae</taxon>
        <taxon>Desulfonema</taxon>
    </lineage>
</organism>
<dbReference type="EMBL" id="BEXT01000001">
    <property type="protein sequence ID" value="GBC59133.1"/>
    <property type="molecule type" value="Genomic_DNA"/>
</dbReference>
<dbReference type="SUPFAM" id="SSF52210">
    <property type="entry name" value="Succinyl-CoA synthetase domains"/>
    <property type="match status" value="2"/>
</dbReference>
<reference evidence="8" key="2">
    <citation type="submission" date="2019-01" db="EMBL/GenBank/DDBJ databases">
        <title>Genome sequence of Desulfonema ishimotonii strain Tokyo 01.</title>
        <authorList>
            <person name="Fukui M."/>
        </authorList>
    </citation>
    <scope>NUCLEOTIDE SEQUENCE [LARGE SCALE GENOMIC DNA]</scope>
    <source>
        <strain evidence="8">Tokyo 01</strain>
    </source>
</reference>
<dbReference type="InterPro" id="IPR051538">
    <property type="entry name" value="Acyl-CoA_Synth/Transferase"/>
</dbReference>
<dbReference type="Gene3D" id="3.40.50.720">
    <property type="entry name" value="NAD(P)-binding Rossmann-like Domain"/>
    <property type="match status" value="1"/>
</dbReference>
<dbReference type="GO" id="GO:0046872">
    <property type="term" value="F:metal ion binding"/>
    <property type="evidence" value="ECO:0007669"/>
    <property type="project" value="InterPro"/>
</dbReference>
<keyword evidence="2 4" id="KW-0547">Nucleotide-binding</keyword>
<evidence type="ECO:0000313" key="7">
    <source>
        <dbReference type="EMBL" id="GBC59133.1"/>
    </source>
</evidence>
<dbReference type="PANTHER" id="PTHR43334">
    <property type="entry name" value="ACETATE--COA LIGASE [ADP-FORMING]"/>
    <property type="match status" value="1"/>
</dbReference>
<dbReference type="Gene3D" id="3.30.470.20">
    <property type="entry name" value="ATP-grasp fold, B domain"/>
    <property type="match status" value="1"/>
</dbReference>
<dbReference type="InterPro" id="IPR032875">
    <property type="entry name" value="Succ_CoA_lig_flav_dom"/>
</dbReference>
<keyword evidence="8" id="KW-1185">Reference proteome</keyword>
<dbReference type="InterPro" id="IPR016181">
    <property type="entry name" value="Acyl_CoA_acyltransferase"/>
</dbReference>
<dbReference type="SUPFAM" id="SSF55729">
    <property type="entry name" value="Acyl-CoA N-acyltransferases (Nat)"/>
    <property type="match status" value="1"/>
</dbReference>
<dbReference type="PANTHER" id="PTHR43334:SF1">
    <property type="entry name" value="3-HYDROXYPROPIONATE--COA LIGASE [ADP-FORMING]"/>
    <property type="match status" value="1"/>
</dbReference>
<dbReference type="Pfam" id="PF13302">
    <property type="entry name" value="Acetyltransf_3"/>
    <property type="match status" value="1"/>
</dbReference>
<accession>A0A401FQ67</accession>
<dbReference type="InterPro" id="IPR043938">
    <property type="entry name" value="Ligase_CoA_dom"/>
</dbReference>
<evidence type="ECO:0000256" key="2">
    <source>
        <dbReference type="ARBA" id="ARBA00022741"/>
    </source>
</evidence>
<name>A0A401FQ67_9BACT</name>
<dbReference type="GO" id="GO:0005524">
    <property type="term" value="F:ATP binding"/>
    <property type="evidence" value="ECO:0007669"/>
    <property type="project" value="UniProtKB-UniRule"/>
</dbReference>
<dbReference type="Gene3D" id="3.40.50.261">
    <property type="entry name" value="Succinyl-CoA synthetase domains"/>
    <property type="match status" value="2"/>
</dbReference>
<reference evidence="8" key="1">
    <citation type="submission" date="2017-11" db="EMBL/GenBank/DDBJ databases">
        <authorList>
            <person name="Watanabe M."/>
            <person name="Kojima H."/>
        </authorList>
    </citation>
    <scope>NUCLEOTIDE SEQUENCE [LARGE SCALE GENOMIC DNA]</scope>
    <source>
        <strain evidence="8">Tokyo 01</strain>
    </source>
</reference>
<keyword evidence="1" id="KW-0436">Ligase</keyword>
<protein>
    <submittedName>
        <fullName evidence="7">CoA-binding protein</fullName>
    </submittedName>
</protein>
<dbReference type="GO" id="GO:0043758">
    <property type="term" value="F:acetate-CoA ligase (ADP-forming) activity"/>
    <property type="evidence" value="ECO:0007669"/>
    <property type="project" value="InterPro"/>
</dbReference>
<dbReference type="InterPro" id="IPR011761">
    <property type="entry name" value="ATP-grasp"/>
</dbReference>
<dbReference type="PROSITE" id="PS51186">
    <property type="entry name" value="GNAT"/>
    <property type="match status" value="1"/>
</dbReference>
<feature type="domain" description="ATP-grasp" evidence="5">
    <location>
        <begin position="495"/>
        <end position="531"/>
    </location>
</feature>
<dbReference type="AlphaFoldDB" id="A0A401FQ67"/>
<gene>
    <name evidence="7" type="ORF">DENIS_0069</name>
</gene>
<evidence type="ECO:0000256" key="1">
    <source>
        <dbReference type="ARBA" id="ARBA00022598"/>
    </source>
</evidence>
<dbReference type="Pfam" id="PF19045">
    <property type="entry name" value="Ligase_CoA_2"/>
    <property type="match status" value="1"/>
</dbReference>
<keyword evidence="3 4" id="KW-0067">ATP-binding</keyword>
<dbReference type="CDD" id="cd04301">
    <property type="entry name" value="NAT_SF"/>
    <property type="match status" value="1"/>
</dbReference>
<proteinExistence type="predicted"/>
<evidence type="ECO:0000313" key="8">
    <source>
        <dbReference type="Proteomes" id="UP000288096"/>
    </source>
</evidence>
<evidence type="ECO:0000256" key="3">
    <source>
        <dbReference type="ARBA" id="ARBA00022840"/>
    </source>
</evidence>
<dbReference type="InterPro" id="IPR036291">
    <property type="entry name" value="NAD(P)-bd_dom_sf"/>
</dbReference>
<dbReference type="Pfam" id="PF13607">
    <property type="entry name" value="Succ_CoA_lig"/>
    <property type="match status" value="1"/>
</dbReference>
<dbReference type="GO" id="GO:0016747">
    <property type="term" value="F:acyltransferase activity, transferring groups other than amino-acyl groups"/>
    <property type="evidence" value="ECO:0007669"/>
    <property type="project" value="InterPro"/>
</dbReference>
<dbReference type="InterPro" id="IPR016102">
    <property type="entry name" value="Succinyl-CoA_synth-like"/>
</dbReference>
<dbReference type="Pfam" id="PF13549">
    <property type="entry name" value="ATP-grasp_5"/>
    <property type="match status" value="1"/>
</dbReference>
<dbReference type="Proteomes" id="UP000288096">
    <property type="component" value="Unassembled WGS sequence"/>
</dbReference>